<keyword evidence="5" id="KW-0482">Metalloprotease</keyword>
<dbReference type="GO" id="GO:0008237">
    <property type="term" value="F:metallopeptidase activity"/>
    <property type="evidence" value="ECO:0007669"/>
    <property type="project" value="UniProtKB-KW"/>
</dbReference>
<evidence type="ECO:0000256" key="4">
    <source>
        <dbReference type="ARBA" id="ARBA00022833"/>
    </source>
</evidence>
<dbReference type="PROSITE" id="PS01302">
    <property type="entry name" value="UPF0758"/>
    <property type="match status" value="1"/>
</dbReference>
<evidence type="ECO:0000256" key="1">
    <source>
        <dbReference type="ARBA" id="ARBA00022670"/>
    </source>
</evidence>
<gene>
    <name evidence="8" type="primary">radC</name>
    <name evidence="8" type="ORF">F0L74_16305</name>
</gene>
<dbReference type="CDD" id="cd08071">
    <property type="entry name" value="MPN_DUF2466"/>
    <property type="match status" value="1"/>
</dbReference>
<keyword evidence="9" id="KW-1185">Reference proteome</keyword>
<evidence type="ECO:0000256" key="3">
    <source>
        <dbReference type="ARBA" id="ARBA00022801"/>
    </source>
</evidence>
<evidence type="ECO:0000313" key="8">
    <source>
        <dbReference type="EMBL" id="KAA2241461.1"/>
    </source>
</evidence>
<dbReference type="PANTHER" id="PTHR30471:SF3">
    <property type="entry name" value="UPF0758 PROTEIN YEES-RELATED"/>
    <property type="match status" value="1"/>
</dbReference>
<dbReference type="NCBIfam" id="NF000642">
    <property type="entry name" value="PRK00024.1"/>
    <property type="match status" value="1"/>
</dbReference>
<dbReference type="Proteomes" id="UP000324611">
    <property type="component" value="Unassembled WGS sequence"/>
</dbReference>
<reference evidence="8 9" key="2">
    <citation type="submission" date="2019-09" db="EMBL/GenBank/DDBJ databases">
        <authorList>
            <person name="Jin C."/>
        </authorList>
    </citation>
    <scope>NUCLEOTIDE SEQUENCE [LARGE SCALE GENOMIC DNA]</scope>
    <source>
        <strain evidence="8 9">BN140078</strain>
    </source>
</reference>
<dbReference type="InterPro" id="IPR025657">
    <property type="entry name" value="RadC_JAB"/>
</dbReference>
<dbReference type="InterPro" id="IPR037518">
    <property type="entry name" value="MPN"/>
</dbReference>
<keyword evidence="3" id="KW-0378">Hydrolase</keyword>
<dbReference type="InterPro" id="IPR046778">
    <property type="entry name" value="UPF0758_N"/>
</dbReference>
<comment type="similarity">
    <text evidence="6">Belongs to the UPF0758 family.</text>
</comment>
<evidence type="ECO:0000313" key="9">
    <source>
        <dbReference type="Proteomes" id="UP000324611"/>
    </source>
</evidence>
<evidence type="ECO:0000256" key="2">
    <source>
        <dbReference type="ARBA" id="ARBA00022723"/>
    </source>
</evidence>
<evidence type="ECO:0000259" key="7">
    <source>
        <dbReference type="PROSITE" id="PS50249"/>
    </source>
</evidence>
<keyword evidence="4" id="KW-0862">Zinc</keyword>
<reference evidence="8 9" key="1">
    <citation type="submission" date="2019-09" db="EMBL/GenBank/DDBJ databases">
        <title>Chitinophaga ginsengihumi sp. nov., isolated from soil of ginseng rhizosphere.</title>
        <authorList>
            <person name="Lee J."/>
        </authorList>
    </citation>
    <scope>NUCLEOTIDE SEQUENCE [LARGE SCALE GENOMIC DNA]</scope>
    <source>
        <strain evidence="8 9">BN140078</strain>
    </source>
</reference>
<dbReference type="InterPro" id="IPR001405">
    <property type="entry name" value="UPF0758"/>
</dbReference>
<comment type="caution">
    <text evidence="8">The sequence shown here is derived from an EMBL/GenBank/DDBJ whole genome shotgun (WGS) entry which is preliminary data.</text>
</comment>
<dbReference type="GO" id="GO:0006508">
    <property type="term" value="P:proteolysis"/>
    <property type="evidence" value="ECO:0007669"/>
    <property type="project" value="UniProtKB-KW"/>
</dbReference>
<dbReference type="Pfam" id="PF04002">
    <property type="entry name" value="RadC"/>
    <property type="match status" value="1"/>
</dbReference>
<dbReference type="PROSITE" id="PS50249">
    <property type="entry name" value="MPN"/>
    <property type="match status" value="1"/>
</dbReference>
<sequence length="235" mass="26190">MHINVNLPHNSIRNWSPDDQPREKLMYKGAATLSDAELLAILLNNGSRHKSALTLAREILATAHNNLGELGKLNIWQLKKLRGIGNAKAVAVVAAMELARRRQAGYMRQKKVIRHAIDAALFFKPLLADYQQEAFYVLFLNHASRVLHYRCISTGGMCATIVDPKLIFREALEIGASRLLLCHNHPSGNLTPSFADIGLTHKLKEAGKLFDITIMDHIIVSEAGYYSMAEEGKIQ</sequence>
<name>A0A5B2VQK1_9BACT</name>
<protein>
    <submittedName>
        <fullName evidence="8">DNA repair protein RadC</fullName>
    </submittedName>
</protein>
<dbReference type="EMBL" id="VUOC01000003">
    <property type="protein sequence ID" value="KAA2241461.1"/>
    <property type="molecule type" value="Genomic_DNA"/>
</dbReference>
<feature type="domain" description="MPN" evidence="7">
    <location>
        <begin position="112"/>
        <end position="234"/>
    </location>
</feature>
<dbReference type="GO" id="GO:0046872">
    <property type="term" value="F:metal ion binding"/>
    <property type="evidence" value="ECO:0007669"/>
    <property type="project" value="UniProtKB-KW"/>
</dbReference>
<proteinExistence type="inferred from homology"/>
<evidence type="ECO:0000256" key="6">
    <source>
        <dbReference type="RuleBase" id="RU003797"/>
    </source>
</evidence>
<dbReference type="AlphaFoldDB" id="A0A5B2VQK1"/>
<accession>A0A5B2VQK1</accession>
<evidence type="ECO:0000256" key="5">
    <source>
        <dbReference type="ARBA" id="ARBA00023049"/>
    </source>
</evidence>
<keyword evidence="1" id="KW-0645">Protease</keyword>
<dbReference type="NCBIfam" id="TIGR00608">
    <property type="entry name" value="radc"/>
    <property type="match status" value="1"/>
</dbReference>
<dbReference type="PANTHER" id="PTHR30471">
    <property type="entry name" value="DNA REPAIR PROTEIN RADC"/>
    <property type="match status" value="1"/>
</dbReference>
<organism evidence="8 9">
    <name type="scientific">Chitinophaga agrisoli</name>
    <dbReference type="NCBI Taxonomy" id="2607653"/>
    <lineage>
        <taxon>Bacteria</taxon>
        <taxon>Pseudomonadati</taxon>
        <taxon>Bacteroidota</taxon>
        <taxon>Chitinophagia</taxon>
        <taxon>Chitinophagales</taxon>
        <taxon>Chitinophagaceae</taxon>
        <taxon>Chitinophaga</taxon>
    </lineage>
</organism>
<dbReference type="InterPro" id="IPR020891">
    <property type="entry name" value="UPF0758_CS"/>
</dbReference>
<dbReference type="Gene3D" id="3.40.140.10">
    <property type="entry name" value="Cytidine Deaminase, domain 2"/>
    <property type="match status" value="1"/>
</dbReference>
<keyword evidence="2" id="KW-0479">Metal-binding</keyword>
<dbReference type="Pfam" id="PF20582">
    <property type="entry name" value="UPF0758_N"/>
    <property type="match status" value="1"/>
</dbReference>
<dbReference type="RefSeq" id="WP_149838975.1">
    <property type="nucleotide sequence ID" value="NZ_VUOC01000003.1"/>
</dbReference>